<accession>A0ABM0LY82</accession>
<dbReference type="PANTHER" id="PTHR47331:SF1">
    <property type="entry name" value="GAG-LIKE PROTEIN"/>
    <property type="match status" value="1"/>
</dbReference>
<dbReference type="Proteomes" id="UP000694865">
    <property type="component" value="Unplaced"/>
</dbReference>
<evidence type="ECO:0000313" key="1">
    <source>
        <dbReference type="Proteomes" id="UP000694865"/>
    </source>
</evidence>
<sequence>MERMNYLRQYTSGEANEIVKGYSYLNASRGYAAAIRELDQRYGNNELIATEYIKKTRNWPKIKADDIKGLDRYSIFLTECEYAVTNIESMQILDYSENMKMLVSKLPYHMHDKWRRIATKSTVVRFSQLVKFVREEAVSMNHPVYGRIAMNAGHLLR</sequence>
<reference evidence="2" key="1">
    <citation type="submission" date="2025-08" db="UniProtKB">
        <authorList>
            <consortium name="RefSeq"/>
        </authorList>
    </citation>
    <scope>IDENTIFICATION</scope>
    <source>
        <tissue evidence="2">Testes</tissue>
    </source>
</reference>
<dbReference type="InterPro" id="IPR005312">
    <property type="entry name" value="DUF1759"/>
</dbReference>
<dbReference type="GeneID" id="102806147"/>
<dbReference type="Pfam" id="PF03564">
    <property type="entry name" value="DUF1759"/>
    <property type="match status" value="1"/>
</dbReference>
<protein>
    <submittedName>
        <fullName evidence="2">Uncharacterized protein LOC102806147</fullName>
    </submittedName>
</protein>
<keyword evidence="1" id="KW-1185">Reference proteome</keyword>
<proteinExistence type="predicted"/>
<dbReference type="PANTHER" id="PTHR47331">
    <property type="entry name" value="PHD-TYPE DOMAIN-CONTAINING PROTEIN"/>
    <property type="match status" value="1"/>
</dbReference>
<dbReference type="RefSeq" id="XP_006812723.1">
    <property type="nucleotide sequence ID" value="XM_006812660.1"/>
</dbReference>
<gene>
    <name evidence="2" type="primary">LOC102806147</name>
</gene>
<name>A0ABM0LY82_SACKO</name>
<evidence type="ECO:0000313" key="2">
    <source>
        <dbReference type="RefSeq" id="XP_006812723.1"/>
    </source>
</evidence>
<organism evidence="1 2">
    <name type="scientific">Saccoglossus kowalevskii</name>
    <name type="common">Acorn worm</name>
    <dbReference type="NCBI Taxonomy" id="10224"/>
    <lineage>
        <taxon>Eukaryota</taxon>
        <taxon>Metazoa</taxon>
        <taxon>Hemichordata</taxon>
        <taxon>Enteropneusta</taxon>
        <taxon>Harrimaniidae</taxon>
        <taxon>Saccoglossus</taxon>
    </lineage>
</organism>